<dbReference type="EMBL" id="JACCAU010000001">
    <property type="protein sequence ID" value="NYH20034.1"/>
    <property type="molecule type" value="Genomic_DNA"/>
</dbReference>
<organism evidence="4 5">
    <name type="scientific">Paraburkholderia bryophila</name>
    <dbReference type="NCBI Taxonomy" id="420952"/>
    <lineage>
        <taxon>Bacteria</taxon>
        <taxon>Pseudomonadati</taxon>
        <taxon>Pseudomonadota</taxon>
        <taxon>Betaproteobacteria</taxon>
        <taxon>Burkholderiales</taxon>
        <taxon>Burkholderiaceae</taxon>
        <taxon>Paraburkholderia</taxon>
    </lineage>
</organism>
<dbReference type="CDD" id="cd01004">
    <property type="entry name" value="PBP2_MidA_like"/>
    <property type="match status" value="1"/>
</dbReference>
<sequence>MRRRQLQLDTQNSNQSHKKRRTFLRGLTALAAMPLAWHAGIAQAAAQSFDFSAEQKGRVRAPKDAEALKAAASYRFVTPGVFTVAVAPAAPPIATYATDAHSVVGADPDYAQLLADALGLRLQLVPVAWADWPLGLTSGRYDAVISNVGVTEGRKKKFDFTTYRLGLHGFYVRNDSPIKAIREPRDIAGLRIVTGSGTIQEHILLEWNRRNVAQGLKAAPLQYYDDDPASGRLALLSGRVDAIFNPDAQLAYEAATQGQTRRVGTVNAGWPLKADVAIATRKDSGLAPALTAATNQLIRGGQYRAALTRWGVQAQAVEHSETNPPGYSDA</sequence>
<dbReference type="PANTHER" id="PTHR35936:SF17">
    <property type="entry name" value="ARGININE-BINDING EXTRACELLULAR PROTEIN ARTP"/>
    <property type="match status" value="1"/>
</dbReference>
<evidence type="ECO:0000256" key="2">
    <source>
        <dbReference type="SAM" id="SignalP"/>
    </source>
</evidence>
<feature type="domain" description="Solute-binding protein family 3/N-terminal" evidence="3">
    <location>
        <begin position="81"/>
        <end position="314"/>
    </location>
</feature>
<proteinExistence type="predicted"/>
<accession>A0A7Y9WFV0</accession>
<evidence type="ECO:0000313" key="4">
    <source>
        <dbReference type="EMBL" id="NYH20034.1"/>
    </source>
</evidence>
<keyword evidence="1 2" id="KW-0732">Signal</keyword>
<evidence type="ECO:0000259" key="3">
    <source>
        <dbReference type="SMART" id="SM00062"/>
    </source>
</evidence>
<comment type="caution">
    <text evidence="4">The sequence shown here is derived from an EMBL/GenBank/DDBJ whole genome shotgun (WGS) entry which is preliminary data.</text>
</comment>
<dbReference type="Pfam" id="PF00497">
    <property type="entry name" value="SBP_bac_3"/>
    <property type="match status" value="1"/>
</dbReference>
<dbReference type="InterPro" id="IPR001638">
    <property type="entry name" value="Solute-binding_3/MltF_N"/>
</dbReference>
<reference evidence="4 5" key="1">
    <citation type="submission" date="2020-07" db="EMBL/GenBank/DDBJ databases">
        <title>Exploring microbial biodiversity for novel pathways involved in the catabolism of aromatic compounds derived from lignin.</title>
        <authorList>
            <person name="Elkins J."/>
        </authorList>
    </citation>
    <scope>NUCLEOTIDE SEQUENCE [LARGE SCALE GENOMIC DNA]</scope>
    <source>
        <strain evidence="4 5">H2C3B</strain>
    </source>
</reference>
<dbReference type="SUPFAM" id="SSF53850">
    <property type="entry name" value="Periplasmic binding protein-like II"/>
    <property type="match status" value="1"/>
</dbReference>
<dbReference type="Gene3D" id="3.40.190.10">
    <property type="entry name" value="Periplasmic binding protein-like II"/>
    <property type="match status" value="2"/>
</dbReference>
<evidence type="ECO:0000313" key="5">
    <source>
        <dbReference type="Proteomes" id="UP000572540"/>
    </source>
</evidence>
<feature type="signal peptide" evidence="2">
    <location>
        <begin position="1"/>
        <end position="44"/>
    </location>
</feature>
<gene>
    <name evidence="4" type="ORF">GGD41_007262</name>
</gene>
<dbReference type="SMART" id="SM00062">
    <property type="entry name" value="PBPb"/>
    <property type="match status" value="1"/>
</dbReference>
<name>A0A7Y9WFV0_9BURK</name>
<dbReference type="Proteomes" id="UP000572540">
    <property type="component" value="Unassembled WGS sequence"/>
</dbReference>
<protein>
    <submittedName>
        <fullName evidence="4">Polar amino acid transport system substrate-binding protein</fullName>
    </submittedName>
</protein>
<dbReference type="PANTHER" id="PTHR35936">
    <property type="entry name" value="MEMBRANE-BOUND LYTIC MUREIN TRANSGLYCOSYLASE F"/>
    <property type="match status" value="1"/>
</dbReference>
<evidence type="ECO:0000256" key="1">
    <source>
        <dbReference type="ARBA" id="ARBA00022729"/>
    </source>
</evidence>
<dbReference type="AlphaFoldDB" id="A0A7Y9WFV0"/>
<feature type="chain" id="PRO_5031225233" evidence="2">
    <location>
        <begin position="45"/>
        <end position="330"/>
    </location>
</feature>